<feature type="region of interest" description="Disordered" evidence="1">
    <location>
        <begin position="1"/>
        <end position="26"/>
    </location>
</feature>
<proteinExistence type="predicted"/>
<feature type="region of interest" description="Disordered" evidence="1">
    <location>
        <begin position="45"/>
        <end position="66"/>
    </location>
</feature>
<sequence>MSDKSNPFGRYGSNGETKSDTTSDQADLRAAWVEDVNEGFISQIRQQSQNTDGPIQANFVLPRSRR</sequence>
<evidence type="ECO:0000313" key="2">
    <source>
        <dbReference type="EMBL" id="CAG7822453.1"/>
    </source>
</evidence>
<comment type="caution">
    <text evidence="2">The sequence shown here is derived from an EMBL/GenBank/DDBJ whole genome shotgun (WGS) entry which is preliminary data.</text>
</comment>
<name>A0A8J2KZ56_9HEXA</name>
<gene>
    <name evidence="2" type="ORF">AFUS01_LOCUS32725</name>
</gene>
<reference evidence="2" key="1">
    <citation type="submission" date="2021-06" db="EMBL/GenBank/DDBJ databases">
        <authorList>
            <person name="Hodson N. C."/>
            <person name="Mongue J. A."/>
            <person name="Jaron S. K."/>
        </authorList>
    </citation>
    <scope>NUCLEOTIDE SEQUENCE</scope>
</reference>
<dbReference type="Proteomes" id="UP000708208">
    <property type="component" value="Unassembled WGS sequence"/>
</dbReference>
<feature type="compositionally biased region" description="Polar residues" evidence="1">
    <location>
        <begin position="14"/>
        <end position="25"/>
    </location>
</feature>
<keyword evidence="3" id="KW-1185">Reference proteome</keyword>
<evidence type="ECO:0000313" key="3">
    <source>
        <dbReference type="Proteomes" id="UP000708208"/>
    </source>
</evidence>
<accession>A0A8J2KZ56</accession>
<evidence type="ECO:0000256" key="1">
    <source>
        <dbReference type="SAM" id="MobiDB-lite"/>
    </source>
</evidence>
<protein>
    <submittedName>
        <fullName evidence="2">Uncharacterized protein</fullName>
    </submittedName>
</protein>
<feature type="non-terminal residue" evidence="2">
    <location>
        <position position="66"/>
    </location>
</feature>
<dbReference type="EMBL" id="CAJVCH010526359">
    <property type="protein sequence ID" value="CAG7822453.1"/>
    <property type="molecule type" value="Genomic_DNA"/>
</dbReference>
<dbReference type="AlphaFoldDB" id="A0A8J2KZ56"/>
<organism evidence="2 3">
    <name type="scientific">Allacma fusca</name>
    <dbReference type="NCBI Taxonomy" id="39272"/>
    <lineage>
        <taxon>Eukaryota</taxon>
        <taxon>Metazoa</taxon>
        <taxon>Ecdysozoa</taxon>
        <taxon>Arthropoda</taxon>
        <taxon>Hexapoda</taxon>
        <taxon>Collembola</taxon>
        <taxon>Symphypleona</taxon>
        <taxon>Sminthuridae</taxon>
        <taxon>Allacma</taxon>
    </lineage>
</organism>